<feature type="region of interest" description="Disordered" evidence="1">
    <location>
        <begin position="1"/>
        <end position="28"/>
    </location>
</feature>
<dbReference type="EMBL" id="BAABCJ010000001">
    <property type="protein sequence ID" value="GAA3697062.1"/>
    <property type="molecule type" value="Genomic_DNA"/>
</dbReference>
<keyword evidence="2" id="KW-0812">Transmembrane</keyword>
<feature type="transmembrane region" description="Helical" evidence="2">
    <location>
        <begin position="78"/>
        <end position="100"/>
    </location>
</feature>
<sequence length="207" mass="23422">MAEKSTRPQRTLDTPLPATARHRPRFRPDPDAFGRATEGFARFMGTPLFLLYMTVFCVVWLLWNTLAPIEWRFDDAALGFTALTLMLSLQASYAAPLLLLAQNRQDDRDKVSLTEDRKRAERNLHDTEYLTRELAALRIALRDVATRDYVRSELRSALEDLLESNDGEEIRLRGRAPKRRERVSDATTQIPQVGADPSGPGPSGKTP</sequence>
<protein>
    <submittedName>
        <fullName evidence="3">DUF1003 domain-containing protein</fullName>
    </submittedName>
</protein>
<evidence type="ECO:0000313" key="4">
    <source>
        <dbReference type="Proteomes" id="UP001501536"/>
    </source>
</evidence>
<keyword evidence="4" id="KW-1185">Reference proteome</keyword>
<dbReference type="Proteomes" id="UP001501536">
    <property type="component" value="Unassembled WGS sequence"/>
</dbReference>
<evidence type="ECO:0000256" key="1">
    <source>
        <dbReference type="SAM" id="MobiDB-lite"/>
    </source>
</evidence>
<reference evidence="4" key="1">
    <citation type="journal article" date="2019" name="Int. J. Syst. Evol. Microbiol.">
        <title>The Global Catalogue of Microorganisms (GCM) 10K type strain sequencing project: providing services to taxonomists for standard genome sequencing and annotation.</title>
        <authorList>
            <consortium name="The Broad Institute Genomics Platform"/>
            <consortium name="The Broad Institute Genome Sequencing Center for Infectious Disease"/>
            <person name="Wu L."/>
            <person name="Ma J."/>
        </authorList>
    </citation>
    <scope>NUCLEOTIDE SEQUENCE [LARGE SCALE GENOMIC DNA]</scope>
    <source>
        <strain evidence="4">JCM 16961</strain>
    </source>
</reference>
<evidence type="ECO:0000313" key="3">
    <source>
        <dbReference type="EMBL" id="GAA3697062.1"/>
    </source>
</evidence>
<accession>A0ABP7CXV6</accession>
<dbReference type="InterPro" id="IPR010406">
    <property type="entry name" value="DUF1003"/>
</dbReference>
<dbReference type="RefSeq" id="WP_344880151.1">
    <property type="nucleotide sequence ID" value="NZ_BAABCJ010000001.1"/>
</dbReference>
<feature type="transmembrane region" description="Helical" evidence="2">
    <location>
        <begin position="48"/>
        <end position="66"/>
    </location>
</feature>
<dbReference type="Pfam" id="PF06210">
    <property type="entry name" value="DUF1003"/>
    <property type="match status" value="1"/>
</dbReference>
<proteinExistence type="predicted"/>
<dbReference type="PANTHER" id="PTHR41386:SF1">
    <property type="entry name" value="MEMBRANE PROTEIN"/>
    <property type="match status" value="1"/>
</dbReference>
<evidence type="ECO:0000256" key="2">
    <source>
        <dbReference type="SAM" id="Phobius"/>
    </source>
</evidence>
<comment type="caution">
    <text evidence="3">The sequence shown here is derived from an EMBL/GenBank/DDBJ whole genome shotgun (WGS) entry which is preliminary data.</text>
</comment>
<dbReference type="PANTHER" id="PTHR41386">
    <property type="entry name" value="INTEGRAL MEMBRANE PROTEIN-RELATED"/>
    <property type="match status" value="1"/>
</dbReference>
<keyword evidence="2" id="KW-0472">Membrane</keyword>
<organism evidence="3 4">
    <name type="scientific">Zhihengliuella alba</name>
    <dbReference type="NCBI Taxonomy" id="547018"/>
    <lineage>
        <taxon>Bacteria</taxon>
        <taxon>Bacillati</taxon>
        <taxon>Actinomycetota</taxon>
        <taxon>Actinomycetes</taxon>
        <taxon>Micrococcales</taxon>
        <taxon>Micrococcaceae</taxon>
        <taxon>Zhihengliuella</taxon>
    </lineage>
</organism>
<keyword evidence="2" id="KW-1133">Transmembrane helix</keyword>
<name>A0ABP7CXV6_9MICC</name>
<feature type="region of interest" description="Disordered" evidence="1">
    <location>
        <begin position="168"/>
        <end position="207"/>
    </location>
</feature>
<gene>
    <name evidence="3" type="ORF">GCM10022377_07450</name>
</gene>